<dbReference type="EMBL" id="KQ086390">
    <property type="protein sequence ID" value="KLO04972.1"/>
    <property type="molecule type" value="Genomic_DNA"/>
</dbReference>
<organism evidence="1 2">
    <name type="scientific">Schizopora paradoxa</name>
    <dbReference type="NCBI Taxonomy" id="27342"/>
    <lineage>
        <taxon>Eukaryota</taxon>
        <taxon>Fungi</taxon>
        <taxon>Dikarya</taxon>
        <taxon>Basidiomycota</taxon>
        <taxon>Agaricomycotina</taxon>
        <taxon>Agaricomycetes</taxon>
        <taxon>Hymenochaetales</taxon>
        <taxon>Schizoporaceae</taxon>
        <taxon>Schizopora</taxon>
    </lineage>
</organism>
<dbReference type="OrthoDB" id="2564904at2759"/>
<evidence type="ECO:0008006" key="3">
    <source>
        <dbReference type="Google" id="ProtNLM"/>
    </source>
</evidence>
<gene>
    <name evidence="1" type="ORF">SCHPADRAFT_911324</name>
</gene>
<evidence type="ECO:0000313" key="2">
    <source>
        <dbReference type="Proteomes" id="UP000053477"/>
    </source>
</evidence>
<accession>A0A0H2R117</accession>
<evidence type="ECO:0000313" key="1">
    <source>
        <dbReference type="EMBL" id="KLO04972.1"/>
    </source>
</evidence>
<dbReference type="STRING" id="27342.A0A0H2R117"/>
<keyword evidence="2" id="KW-1185">Reference proteome</keyword>
<name>A0A0H2R117_9AGAM</name>
<dbReference type="Proteomes" id="UP000053477">
    <property type="component" value="Unassembled WGS sequence"/>
</dbReference>
<protein>
    <recommendedName>
        <fullName evidence="3">Carbohydrate-binding module family 13 protein</fullName>
    </recommendedName>
</protein>
<proteinExistence type="predicted"/>
<sequence length="208" mass="22349">MTAGNHIQVWTCTNNNANQVWNTGYYHSSLPSKSENGQTGTNNCGTTSSQSSMCQTAWLNDVDDFCLWAPPSTGTIGNTEREEVAWCTKSGRGTRTIPNGALTGVHFVKTPDYVQVTGVGDLTKINVQKGDAGGELDPHGADGNGNPIGGLVYGNSFGSGLQYHEWTNFVSASEFCFRACTGPNAARNCQHIYDVMGCYWNMQEGCAI</sequence>
<dbReference type="AlphaFoldDB" id="A0A0H2R117"/>
<reference evidence="1 2" key="1">
    <citation type="submission" date="2015-04" db="EMBL/GenBank/DDBJ databases">
        <title>Complete genome sequence of Schizopora paradoxa KUC8140, a cosmopolitan wood degrader in East Asia.</title>
        <authorList>
            <consortium name="DOE Joint Genome Institute"/>
            <person name="Min B."/>
            <person name="Park H."/>
            <person name="Jang Y."/>
            <person name="Kim J.-J."/>
            <person name="Kim K.H."/>
            <person name="Pangilinan J."/>
            <person name="Lipzen A."/>
            <person name="Riley R."/>
            <person name="Grigoriev I.V."/>
            <person name="Spatafora J.W."/>
            <person name="Choi I.-G."/>
        </authorList>
    </citation>
    <scope>NUCLEOTIDE SEQUENCE [LARGE SCALE GENOMIC DNA]</scope>
    <source>
        <strain evidence="1 2">KUC8140</strain>
    </source>
</reference>
<dbReference type="InParanoid" id="A0A0H2R117"/>